<keyword evidence="8" id="KW-1185">Reference proteome</keyword>
<reference evidence="7 8" key="1">
    <citation type="journal article" date="2011" name="Genome Biol. Evol.">
        <title>Reductive evolution of bacterial genome in insect gut environment.</title>
        <authorList>
            <person name="Nikoh N."/>
            <person name="Hosokawa T."/>
            <person name="Ohshima K."/>
            <person name="Hattori M."/>
            <person name="Fukatsu T."/>
        </authorList>
    </citation>
    <scope>NUCLEOTIDE SEQUENCE [LARGE SCALE GENOMIC DNA]</scope>
    <source>
        <strain evidence="7 8">Mpkobe</strain>
    </source>
</reference>
<feature type="transmembrane region" description="Helical" evidence="6">
    <location>
        <begin position="124"/>
        <end position="140"/>
    </location>
</feature>
<dbReference type="AlphaFoldDB" id="C5WDB7"/>
<sequence>MDWRGLSNMHRYAHTNSSMIRQNPLLQDYLYQVYGWMTCGLLLTAFVSWFAIHTPSVAGVLSSKKLVLTVMLLQFFVVSTISGVLEQLNSRVATMLFMFYSSLVGLTISSIVVFYTAASVSSDVVITAGIFVTISLYGYLTKQDLSVFHNLCEIGVIGVMSAYLVNIKLNSLNSFITYISVILFVFLTAYETQKLKTIYKNVNLNNQDQMRRYSIIGAMGIYLDFINFFMISLLIL</sequence>
<keyword evidence="4 6" id="KW-1133">Transmembrane helix</keyword>
<gene>
    <name evidence="7" type="primary">ybhL</name>
    <name evidence="7" type="ORF">ICMP_472</name>
</gene>
<dbReference type="STRING" id="476281.ICMP_472"/>
<evidence type="ECO:0000256" key="4">
    <source>
        <dbReference type="ARBA" id="ARBA00022989"/>
    </source>
</evidence>
<comment type="subcellular location">
    <subcellularLocation>
        <location evidence="1">Membrane</location>
        <topology evidence="1">Multi-pass membrane protein</topology>
    </subcellularLocation>
</comment>
<feature type="transmembrane region" description="Helical" evidence="6">
    <location>
        <begin position="213"/>
        <end position="235"/>
    </location>
</feature>
<dbReference type="GO" id="GO:0005886">
    <property type="term" value="C:plasma membrane"/>
    <property type="evidence" value="ECO:0007669"/>
    <property type="project" value="TreeGrafter"/>
</dbReference>
<dbReference type="InterPro" id="IPR006214">
    <property type="entry name" value="Bax_inhibitor_1-related"/>
</dbReference>
<comment type="similarity">
    <text evidence="2 6">Belongs to the BI1 family.</text>
</comment>
<feature type="transmembrane region" description="Helical" evidence="6">
    <location>
        <begin position="171"/>
        <end position="192"/>
    </location>
</feature>
<dbReference type="KEGG" id="icp:ICMP_472"/>
<evidence type="ECO:0000256" key="1">
    <source>
        <dbReference type="ARBA" id="ARBA00004141"/>
    </source>
</evidence>
<feature type="transmembrane region" description="Helical" evidence="6">
    <location>
        <begin position="147"/>
        <end position="165"/>
    </location>
</feature>
<evidence type="ECO:0000313" key="8">
    <source>
        <dbReference type="Proteomes" id="UP000061704"/>
    </source>
</evidence>
<accession>C5WDB7</accession>
<dbReference type="PANTHER" id="PTHR23291">
    <property type="entry name" value="BAX INHIBITOR-RELATED"/>
    <property type="match status" value="1"/>
</dbReference>
<feature type="transmembrane region" description="Helical" evidence="6">
    <location>
        <begin position="29"/>
        <end position="51"/>
    </location>
</feature>
<evidence type="ECO:0000256" key="2">
    <source>
        <dbReference type="ARBA" id="ARBA00010350"/>
    </source>
</evidence>
<evidence type="ECO:0000313" key="7">
    <source>
        <dbReference type="EMBL" id="BAH83323.1"/>
    </source>
</evidence>
<evidence type="ECO:0000256" key="3">
    <source>
        <dbReference type="ARBA" id="ARBA00022692"/>
    </source>
</evidence>
<evidence type="ECO:0000256" key="6">
    <source>
        <dbReference type="RuleBase" id="RU004379"/>
    </source>
</evidence>
<feature type="transmembrane region" description="Helical" evidence="6">
    <location>
        <begin position="97"/>
        <end position="118"/>
    </location>
</feature>
<organism evidence="7 8">
    <name type="scientific">Candidatus Ishikawaella capsulata Mpkobe</name>
    <dbReference type="NCBI Taxonomy" id="476281"/>
    <lineage>
        <taxon>Bacteria</taxon>
        <taxon>Pseudomonadati</taxon>
        <taxon>Pseudomonadota</taxon>
        <taxon>Gammaproteobacteria</taxon>
        <taxon>Enterobacterales</taxon>
        <taxon>Enterobacteriaceae</taxon>
        <taxon>Candidatus Ishikawella</taxon>
    </lineage>
</organism>
<dbReference type="Proteomes" id="UP000061704">
    <property type="component" value="Chromosome"/>
</dbReference>
<evidence type="ECO:0000256" key="5">
    <source>
        <dbReference type="ARBA" id="ARBA00023136"/>
    </source>
</evidence>
<dbReference type="HOGENOM" id="CLU_058671_1_0_6"/>
<dbReference type="Pfam" id="PF01027">
    <property type="entry name" value="Bax1-I"/>
    <property type="match status" value="1"/>
</dbReference>
<dbReference type="PANTHER" id="PTHR23291:SF50">
    <property type="entry name" value="PROTEIN LIFEGUARD 4"/>
    <property type="match status" value="1"/>
</dbReference>
<keyword evidence="5 6" id="KW-0472">Membrane</keyword>
<dbReference type="EMBL" id="AP010872">
    <property type="protein sequence ID" value="BAH83323.1"/>
    <property type="molecule type" value="Genomic_DNA"/>
</dbReference>
<dbReference type="CDD" id="cd10432">
    <property type="entry name" value="BI-1-like_bacterial"/>
    <property type="match status" value="1"/>
</dbReference>
<name>C5WDB7_9ENTR</name>
<keyword evidence="3 6" id="KW-0812">Transmembrane</keyword>
<protein>
    <submittedName>
        <fullName evidence="7">Predicted inner membrane protein</fullName>
    </submittedName>
</protein>
<proteinExistence type="inferred from homology"/>
<feature type="transmembrane region" description="Helical" evidence="6">
    <location>
        <begin position="66"/>
        <end position="85"/>
    </location>
</feature>